<organism evidence="1">
    <name type="scientific">marine metagenome</name>
    <dbReference type="NCBI Taxonomy" id="408172"/>
    <lineage>
        <taxon>unclassified sequences</taxon>
        <taxon>metagenomes</taxon>
        <taxon>ecological metagenomes</taxon>
    </lineage>
</organism>
<accession>A0A382JKE8</accession>
<protein>
    <submittedName>
        <fullName evidence="1">Uncharacterized protein</fullName>
    </submittedName>
</protein>
<reference evidence="1" key="1">
    <citation type="submission" date="2018-05" db="EMBL/GenBank/DDBJ databases">
        <authorList>
            <person name="Lanie J.A."/>
            <person name="Ng W.-L."/>
            <person name="Kazmierczak K.M."/>
            <person name="Andrzejewski T.M."/>
            <person name="Davidsen T.M."/>
            <person name="Wayne K.J."/>
            <person name="Tettelin H."/>
            <person name="Glass J.I."/>
            <person name="Rusch D."/>
            <person name="Podicherti R."/>
            <person name="Tsui H.-C.T."/>
            <person name="Winkler M.E."/>
        </authorList>
    </citation>
    <scope>NUCLEOTIDE SEQUENCE</scope>
</reference>
<gene>
    <name evidence="1" type="ORF">METZ01_LOCUS264676</name>
</gene>
<dbReference type="AlphaFoldDB" id="A0A382JKE8"/>
<dbReference type="EMBL" id="UINC01074536">
    <property type="protein sequence ID" value="SVC11822.1"/>
    <property type="molecule type" value="Genomic_DNA"/>
</dbReference>
<feature type="non-terminal residue" evidence="1">
    <location>
        <position position="32"/>
    </location>
</feature>
<evidence type="ECO:0000313" key="1">
    <source>
        <dbReference type="EMBL" id="SVC11822.1"/>
    </source>
</evidence>
<sequence>VELNEIVSKMVKGIKPIDDKINHGRSPRTGKW</sequence>
<proteinExistence type="predicted"/>
<feature type="non-terminal residue" evidence="1">
    <location>
        <position position="1"/>
    </location>
</feature>
<name>A0A382JKE8_9ZZZZ</name>